<dbReference type="EMBL" id="LAZR01058357">
    <property type="protein sequence ID" value="KKK70069.1"/>
    <property type="molecule type" value="Genomic_DNA"/>
</dbReference>
<sequence>FRCDYCGQFIAYDDISGDSPKAECYMVAPDSEFSTETFATHHMACKQADLVQTIPAPK</sequence>
<comment type="caution">
    <text evidence="1">The sequence shown here is derived from an EMBL/GenBank/DDBJ whole genome shotgun (WGS) entry which is preliminary data.</text>
</comment>
<proteinExistence type="predicted"/>
<evidence type="ECO:0000313" key="1">
    <source>
        <dbReference type="EMBL" id="KKK70069.1"/>
    </source>
</evidence>
<dbReference type="AlphaFoldDB" id="A0A0F8ZUH7"/>
<feature type="non-terminal residue" evidence="1">
    <location>
        <position position="1"/>
    </location>
</feature>
<gene>
    <name evidence="1" type="ORF">LCGC14_2927710</name>
</gene>
<protein>
    <submittedName>
        <fullName evidence="1">Uncharacterized protein</fullName>
    </submittedName>
</protein>
<reference evidence="1" key="1">
    <citation type="journal article" date="2015" name="Nature">
        <title>Complex archaea that bridge the gap between prokaryotes and eukaryotes.</title>
        <authorList>
            <person name="Spang A."/>
            <person name="Saw J.H."/>
            <person name="Jorgensen S.L."/>
            <person name="Zaremba-Niedzwiedzka K."/>
            <person name="Martijn J."/>
            <person name="Lind A.E."/>
            <person name="van Eijk R."/>
            <person name="Schleper C."/>
            <person name="Guy L."/>
            <person name="Ettema T.J."/>
        </authorList>
    </citation>
    <scope>NUCLEOTIDE SEQUENCE</scope>
</reference>
<organism evidence="1">
    <name type="scientific">marine sediment metagenome</name>
    <dbReference type="NCBI Taxonomy" id="412755"/>
    <lineage>
        <taxon>unclassified sequences</taxon>
        <taxon>metagenomes</taxon>
        <taxon>ecological metagenomes</taxon>
    </lineage>
</organism>
<accession>A0A0F8ZUH7</accession>
<name>A0A0F8ZUH7_9ZZZZ</name>